<sequence length="179" mass="20683">MRDWNVLITVHEKAYGRVRNLLNEFGPIQRTEFFNVLIMRCSYVDEMLTRLSEKIAADPSILTHLARLIPVTDIFSFQTPEEFQAKAKEIALSFVEKLQGKSFHVRMHRRGFKGKISTVEEERMLNEAILKSLEELGTPGHLNFEDPDAILAVETLGQQAGFSIWTREELNKYPFLKLT</sequence>
<dbReference type="SUPFAM" id="SSF143437">
    <property type="entry name" value="THUMP domain-like"/>
    <property type="match status" value="1"/>
</dbReference>
<name>A0A9W6D0Z4_9BACT</name>
<dbReference type="Gene3D" id="3.30.2130.30">
    <property type="match status" value="1"/>
</dbReference>
<gene>
    <name evidence="3" type="ORF">DAMNIGENAA_04120</name>
</gene>
<dbReference type="PROSITE" id="PS51165">
    <property type="entry name" value="THUMP"/>
    <property type="match status" value="1"/>
</dbReference>
<protein>
    <recommendedName>
        <fullName evidence="2">THUMP domain-containing protein</fullName>
    </recommendedName>
</protein>
<organism evidence="3 4">
    <name type="scientific">Desulforhabdus amnigena</name>
    <dbReference type="NCBI Taxonomy" id="40218"/>
    <lineage>
        <taxon>Bacteria</taxon>
        <taxon>Pseudomonadati</taxon>
        <taxon>Thermodesulfobacteriota</taxon>
        <taxon>Syntrophobacteria</taxon>
        <taxon>Syntrophobacterales</taxon>
        <taxon>Syntrophobacteraceae</taxon>
        <taxon>Desulforhabdus</taxon>
    </lineage>
</organism>
<dbReference type="GO" id="GO:0003723">
    <property type="term" value="F:RNA binding"/>
    <property type="evidence" value="ECO:0007669"/>
    <property type="project" value="UniProtKB-UniRule"/>
</dbReference>
<reference evidence="3" key="1">
    <citation type="submission" date="2022-12" db="EMBL/GenBank/DDBJ databases">
        <title>Reference genome sequencing for broad-spectrum identification of bacterial and archaeal isolates by mass spectrometry.</title>
        <authorList>
            <person name="Sekiguchi Y."/>
            <person name="Tourlousse D.M."/>
        </authorList>
    </citation>
    <scope>NUCLEOTIDE SEQUENCE</scope>
    <source>
        <strain evidence="3">ASRB1</strain>
    </source>
</reference>
<evidence type="ECO:0000256" key="1">
    <source>
        <dbReference type="PROSITE-ProRule" id="PRU00529"/>
    </source>
</evidence>
<comment type="caution">
    <text evidence="3">The sequence shown here is derived from an EMBL/GenBank/DDBJ whole genome shotgun (WGS) entry which is preliminary data.</text>
</comment>
<keyword evidence="4" id="KW-1185">Reference proteome</keyword>
<dbReference type="AlphaFoldDB" id="A0A9W6D0Z4"/>
<dbReference type="InterPro" id="IPR004114">
    <property type="entry name" value="THUMP_dom"/>
</dbReference>
<evidence type="ECO:0000313" key="3">
    <source>
        <dbReference type="EMBL" id="GLI32979.1"/>
    </source>
</evidence>
<dbReference type="RefSeq" id="WP_281791996.1">
    <property type="nucleotide sequence ID" value="NZ_BSDR01000001.1"/>
</dbReference>
<evidence type="ECO:0000259" key="2">
    <source>
        <dbReference type="PROSITE" id="PS51165"/>
    </source>
</evidence>
<dbReference type="EMBL" id="BSDR01000001">
    <property type="protein sequence ID" value="GLI32979.1"/>
    <property type="molecule type" value="Genomic_DNA"/>
</dbReference>
<accession>A0A9W6D0Z4</accession>
<feature type="domain" description="THUMP" evidence="2">
    <location>
        <begin position="49"/>
        <end position="166"/>
    </location>
</feature>
<dbReference type="Proteomes" id="UP001144372">
    <property type="component" value="Unassembled WGS sequence"/>
</dbReference>
<evidence type="ECO:0000313" key="4">
    <source>
        <dbReference type="Proteomes" id="UP001144372"/>
    </source>
</evidence>
<proteinExistence type="predicted"/>
<dbReference type="SMART" id="SM00981">
    <property type="entry name" value="THUMP"/>
    <property type="match status" value="1"/>
</dbReference>
<keyword evidence="1" id="KW-0694">RNA-binding</keyword>